<dbReference type="GO" id="GO:0000166">
    <property type="term" value="F:nucleotide binding"/>
    <property type="evidence" value="ECO:0007669"/>
    <property type="project" value="UniProtKB-KW"/>
</dbReference>
<evidence type="ECO:0000256" key="10">
    <source>
        <dbReference type="NCBIfam" id="TIGR01357"/>
    </source>
</evidence>
<keyword evidence="9" id="KW-0170">Cobalt</keyword>
<dbReference type="PANTHER" id="PTHR43622:SF1">
    <property type="entry name" value="3-DEHYDROQUINATE SYNTHASE"/>
    <property type="match status" value="1"/>
</dbReference>
<dbReference type="PANTHER" id="PTHR43622">
    <property type="entry name" value="3-DEHYDROQUINATE SYNTHASE"/>
    <property type="match status" value="1"/>
</dbReference>
<evidence type="ECO:0000256" key="8">
    <source>
        <dbReference type="ARBA" id="ARBA00023239"/>
    </source>
</evidence>
<dbReference type="Gene3D" id="1.20.1090.10">
    <property type="entry name" value="Dehydroquinate synthase-like - alpha domain"/>
    <property type="match status" value="1"/>
</dbReference>
<dbReference type="GO" id="GO:0003856">
    <property type="term" value="F:3-dehydroquinate synthase activity"/>
    <property type="evidence" value="ECO:0007669"/>
    <property type="project" value="UniProtKB-UniRule"/>
</dbReference>
<evidence type="ECO:0000256" key="9">
    <source>
        <dbReference type="ARBA" id="ARBA00023285"/>
    </source>
</evidence>
<evidence type="ECO:0000256" key="2">
    <source>
        <dbReference type="ARBA" id="ARBA00001941"/>
    </source>
</evidence>
<evidence type="ECO:0000313" key="13">
    <source>
        <dbReference type="EMBL" id="PVX49900.1"/>
    </source>
</evidence>
<dbReference type="PIRSF" id="PIRSF001455">
    <property type="entry name" value="DHQ_synth"/>
    <property type="match status" value="1"/>
</dbReference>
<comment type="caution">
    <text evidence="13">The sequence shown here is derived from an EMBL/GenBank/DDBJ whole genome shotgun (WGS) entry which is preliminary data.</text>
</comment>
<dbReference type="InterPro" id="IPR050071">
    <property type="entry name" value="Dehydroquinate_synthase"/>
</dbReference>
<organism evidence="13 14">
    <name type="scientific">Balneicella halophila</name>
    <dbReference type="NCBI Taxonomy" id="1537566"/>
    <lineage>
        <taxon>Bacteria</taxon>
        <taxon>Pseudomonadati</taxon>
        <taxon>Bacteroidota</taxon>
        <taxon>Bacteroidia</taxon>
        <taxon>Bacteroidales</taxon>
        <taxon>Balneicellaceae</taxon>
        <taxon>Balneicella</taxon>
    </lineage>
</organism>
<evidence type="ECO:0000313" key="14">
    <source>
        <dbReference type="Proteomes" id="UP000251835"/>
    </source>
</evidence>
<keyword evidence="6" id="KW-0862">Zinc</keyword>
<comment type="cofactor">
    <cofactor evidence="2">
        <name>Co(2+)</name>
        <dbReference type="ChEBI" id="CHEBI:48828"/>
    </cofactor>
</comment>
<dbReference type="CDD" id="cd08195">
    <property type="entry name" value="DHQS"/>
    <property type="match status" value="1"/>
</dbReference>
<dbReference type="Pfam" id="PF01761">
    <property type="entry name" value="DHQ_synthase"/>
    <property type="match status" value="1"/>
</dbReference>
<proteinExistence type="predicted"/>
<comment type="cofactor">
    <cofactor evidence="1">
        <name>NAD(+)</name>
        <dbReference type="ChEBI" id="CHEBI:57540"/>
    </cofactor>
</comment>
<dbReference type="InterPro" id="IPR056179">
    <property type="entry name" value="DHQS_C"/>
</dbReference>
<evidence type="ECO:0000256" key="4">
    <source>
        <dbReference type="ARBA" id="ARBA00022723"/>
    </source>
</evidence>
<accession>A0A7L4UQ84</accession>
<evidence type="ECO:0000256" key="3">
    <source>
        <dbReference type="ARBA" id="ARBA00003485"/>
    </source>
</evidence>
<evidence type="ECO:0000256" key="6">
    <source>
        <dbReference type="ARBA" id="ARBA00022833"/>
    </source>
</evidence>
<dbReference type="RefSeq" id="WP_116496759.1">
    <property type="nucleotide sequence ID" value="NZ_QENZ01000005.1"/>
</dbReference>
<dbReference type="InterPro" id="IPR030963">
    <property type="entry name" value="DHQ_synth_fam"/>
</dbReference>
<keyword evidence="8" id="KW-0456">Lyase</keyword>
<dbReference type="Proteomes" id="UP000251835">
    <property type="component" value="Unassembled WGS sequence"/>
</dbReference>
<protein>
    <recommendedName>
        <fullName evidence="10">3-dehydroquinate synthase</fullName>
        <ecNumber evidence="10">4.2.3.4</ecNumber>
    </recommendedName>
</protein>
<keyword evidence="4" id="KW-0479">Metal-binding</keyword>
<gene>
    <name evidence="13" type="ORF">C7377_1538</name>
</gene>
<dbReference type="EC" id="4.2.3.4" evidence="10"/>
<reference evidence="13 14" key="1">
    <citation type="submission" date="2018-05" db="EMBL/GenBank/DDBJ databases">
        <title>Genomic Encyclopedia of Type Strains, Phase IV (KMG-IV): sequencing the most valuable type-strain genomes for metagenomic binning, comparative biology and taxonomic classification.</title>
        <authorList>
            <person name="Goeker M."/>
        </authorList>
    </citation>
    <scope>NUCLEOTIDE SEQUENCE [LARGE SCALE GENOMIC DNA]</scope>
    <source>
        <strain evidence="13 14">DSM 28579</strain>
    </source>
</reference>
<keyword evidence="7" id="KW-0520">NAD</keyword>
<name>A0A7L4UQ84_BALHA</name>
<dbReference type="GO" id="GO:0009423">
    <property type="term" value="P:chorismate biosynthetic process"/>
    <property type="evidence" value="ECO:0007669"/>
    <property type="project" value="UniProtKB-UniRule"/>
</dbReference>
<evidence type="ECO:0000259" key="12">
    <source>
        <dbReference type="Pfam" id="PF24621"/>
    </source>
</evidence>
<keyword evidence="14" id="KW-1185">Reference proteome</keyword>
<sequence length="337" mass="38235">MRKIEIEGSKIYVGESYQNITKYLPDAQIIMISDMNVYTHYKHFIDKYDNIIIPTGEKSKNWSTVALIVEELLKLKADRNTFLVGMGGGVVTDITGFVASVFMRGVRFGFIASSLLAQVDASLGGKNGINFHTFKNMIGVFNTPEFVICDAELLKTLPKREVQSGFGEIIKHALIKDHELFVYLKENYKLLLELENRTLEFVIWKAIGIKALVVSNDWLEKGERKQLNFGHTLGHAIENNSDYTHGEAVAVGMYWASKWSVEKGILSETDFAEVQHILKLYRLPINFSLDKYILTSYLLKDKKKHGSAIDFVFLKEIGAAQVMSVPMEELVRAIERL</sequence>
<dbReference type="Pfam" id="PF24621">
    <property type="entry name" value="DHQS_C"/>
    <property type="match status" value="1"/>
</dbReference>
<dbReference type="InterPro" id="IPR016037">
    <property type="entry name" value="DHQ_synth_AroB"/>
</dbReference>
<dbReference type="GO" id="GO:0005737">
    <property type="term" value="C:cytoplasm"/>
    <property type="evidence" value="ECO:0007669"/>
    <property type="project" value="InterPro"/>
</dbReference>
<feature type="domain" description="3-dehydroquinate synthase C-terminal" evidence="12">
    <location>
        <begin position="165"/>
        <end position="304"/>
    </location>
</feature>
<dbReference type="InterPro" id="IPR030960">
    <property type="entry name" value="DHQS/DOIS_N"/>
</dbReference>
<comment type="function">
    <text evidence="3">Catalyzes the conversion of 3-deoxy-D-arabino-heptulosonate 7-phosphate (DAHP) to dehydroquinate (DHQ).</text>
</comment>
<dbReference type="NCBIfam" id="TIGR01357">
    <property type="entry name" value="aroB"/>
    <property type="match status" value="1"/>
</dbReference>
<evidence type="ECO:0000256" key="7">
    <source>
        <dbReference type="ARBA" id="ARBA00023027"/>
    </source>
</evidence>
<dbReference type="GO" id="GO:0009073">
    <property type="term" value="P:aromatic amino acid family biosynthetic process"/>
    <property type="evidence" value="ECO:0007669"/>
    <property type="project" value="InterPro"/>
</dbReference>
<dbReference type="GO" id="GO:0046872">
    <property type="term" value="F:metal ion binding"/>
    <property type="evidence" value="ECO:0007669"/>
    <property type="project" value="UniProtKB-KW"/>
</dbReference>
<dbReference type="AlphaFoldDB" id="A0A7L4UQ84"/>
<dbReference type="EMBL" id="QENZ01000005">
    <property type="protein sequence ID" value="PVX49900.1"/>
    <property type="molecule type" value="Genomic_DNA"/>
</dbReference>
<feature type="domain" description="3-dehydroquinate synthase N-terminal" evidence="11">
    <location>
        <begin position="51"/>
        <end position="163"/>
    </location>
</feature>
<evidence type="ECO:0000259" key="11">
    <source>
        <dbReference type="Pfam" id="PF01761"/>
    </source>
</evidence>
<evidence type="ECO:0000256" key="1">
    <source>
        <dbReference type="ARBA" id="ARBA00001911"/>
    </source>
</evidence>
<dbReference type="SUPFAM" id="SSF56796">
    <property type="entry name" value="Dehydroquinate synthase-like"/>
    <property type="match status" value="1"/>
</dbReference>
<evidence type="ECO:0000256" key="5">
    <source>
        <dbReference type="ARBA" id="ARBA00022741"/>
    </source>
</evidence>
<dbReference type="Gene3D" id="3.40.50.1970">
    <property type="match status" value="1"/>
</dbReference>
<dbReference type="OrthoDB" id="9806583at2"/>
<keyword evidence="5" id="KW-0547">Nucleotide-binding</keyword>